<accession>G7WKX4</accession>
<name>G7WKX4_METH6</name>
<gene>
    <name evidence="2" type="ordered locus">Mhar_0784</name>
</gene>
<evidence type="ECO:0000256" key="1">
    <source>
        <dbReference type="SAM" id="MobiDB-lite"/>
    </source>
</evidence>
<reference evidence="2 3" key="1">
    <citation type="journal article" date="2012" name="PLoS ONE">
        <title>The genome characteristics and predicted function of methyl-group oxidation pathway in the obligate aceticlastic methanogens, Methanosaeta spp.</title>
        <authorList>
            <person name="Zhu J."/>
            <person name="Zheng H."/>
            <person name="Ai G."/>
            <person name="Zhang G."/>
            <person name="Liu D."/>
            <person name="Liu X."/>
            <person name="Dong X."/>
        </authorList>
    </citation>
    <scope>NUCLEOTIDE SEQUENCE [LARGE SCALE GENOMIC DNA]</scope>
    <source>
        <strain evidence="2 3">6Ac</strain>
    </source>
</reference>
<dbReference type="PATRIC" id="fig|1110509.7.peg.875"/>
<dbReference type="AlphaFoldDB" id="G7WKX4"/>
<feature type="compositionally biased region" description="Basic and acidic residues" evidence="1">
    <location>
        <begin position="132"/>
        <end position="147"/>
    </location>
</feature>
<dbReference type="Proteomes" id="UP000005877">
    <property type="component" value="Chromosome"/>
</dbReference>
<dbReference type="KEGG" id="mhi:Mhar_0784"/>
<keyword evidence="3" id="KW-1185">Reference proteome</keyword>
<dbReference type="RefSeq" id="WP_014586342.1">
    <property type="nucleotide sequence ID" value="NC_017527.1"/>
</dbReference>
<evidence type="ECO:0000313" key="2">
    <source>
        <dbReference type="EMBL" id="AET64157.1"/>
    </source>
</evidence>
<proteinExistence type="predicted"/>
<dbReference type="EMBL" id="CP003117">
    <property type="protein sequence ID" value="AET64157.1"/>
    <property type="molecule type" value="Genomic_DNA"/>
</dbReference>
<sequence length="284" mass="30336">MKVDLDQILALAGDLADERNRDRFRRFLLESTKDADAIVELLASAALVFDLEHDIALRDLVWALGVPLGFSPGPGFDGEWISPSGVHLLLEIVRKGETPDLAAVARRIERIESAASAPPAGEAGDPTAGVEGEGRREGAEAAEREGEGGEELSALGLLVADDSEVLRVEEAILEGDEAGQLRTISTSALLAIAKMRRDYRLTHGDVLLLLLTSGPSVDPIIDLLARVVSRCEEETPTLEEIAQILGPLGRGGEAGPEEALADLIDQSRYYAYGGRGGGRREKGR</sequence>
<dbReference type="GeneID" id="12509953"/>
<dbReference type="HOGENOM" id="CLU_978636_0_0_2"/>
<organism evidence="2 3">
    <name type="scientific">Methanothrix harundinacea (strain 6Ac)</name>
    <name type="common">Methanosaeta harundinacea</name>
    <dbReference type="NCBI Taxonomy" id="1110509"/>
    <lineage>
        <taxon>Archaea</taxon>
        <taxon>Methanobacteriati</taxon>
        <taxon>Methanobacteriota</taxon>
        <taxon>Stenosarchaea group</taxon>
        <taxon>Methanomicrobia</taxon>
        <taxon>Methanotrichales</taxon>
        <taxon>Methanotrichaceae</taxon>
        <taxon>Methanothrix</taxon>
    </lineage>
</organism>
<feature type="compositionally biased region" description="Low complexity" evidence="1">
    <location>
        <begin position="115"/>
        <end position="130"/>
    </location>
</feature>
<feature type="region of interest" description="Disordered" evidence="1">
    <location>
        <begin position="115"/>
        <end position="150"/>
    </location>
</feature>
<protein>
    <submittedName>
        <fullName evidence="2">Uncharacterized protein</fullName>
    </submittedName>
</protein>
<evidence type="ECO:0000313" key="3">
    <source>
        <dbReference type="Proteomes" id="UP000005877"/>
    </source>
</evidence>